<dbReference type="EMBL" id="ADLW01000006">
    <property type="protein sequence ID" value="EGK03599.1"/>
    <property type="molecule type" value="Genomic_DNA"/>
</dbReference>
<dbReference type="OrthoDB" id="1121759at2"/>
<dbReference type="Gene3D" id="2.60.120.560">
    <property type="entry name" value="Exo-inulinase, domain 1"/>
    <property type="match status" value="1"/>
</dbReference>
<evidence type="ECO:0000256" key="1">
    <source>
        <dbReference type="SAM" id="SignalP"/>
    </source>
</evidence>
<evidence type="ECO:0000259" key="2">
    <source>
        <dbReference type="Pfam" id="PF06439"/>
    </source>
</evidence>
<dbReference type="PROSITE" id="PS51257">
    <property type="entry name" value="PROKAR_LIPOPROTEIN"/>
    <property type="match status" value="1"/>
</dbReference>
<dbReference type="GO" id="GO:0016787">
    <property type="term" value="F:hydrolase activity"/>
    <property type="evidence" value="ECO:0007669"/>
    <property type="project" value="InterPro"/>
</dbReference>
<feature type="signal peptide" evidence="1">
    <location>
        <begin position="1"/>
        <end position="22"/>
    </location>
</feature>
<dbReference type="STRING" id="742767.HMPREF9456_01666"/>
<dbReference type="Pfam" id="PF06439">
    <property type="entry name" value="3keto-disac_hyd"/>
    <property type="match status" value="1"/>
</dbReference>
<gene>
    <name evidence="3" type="ORF">HMPREF9456_01666</name>
</gene>
<protein>
    <recommendedName>
        <fullName evidence="2">3-keto-alpha-glucoside-1,2-lyase/3-keto-2-hydroxy-glucal hydratase domain-containing protein</fullName>
    </recommendedName>
</protein>
<keyword evidence="4" id="KW-1185">Reference proteome</keyword>
<reference evidence="3 4" key="1">
    <citation type="submission" date="2011-04" db="EMBL/GenBank/DDBJ databases">
        <title>The Genome Sequence of Dysgonomonas mossii DSM 22836.</title>
        <authorList>
            <consortium name="The Broad Institute Genome Sequencing Platform"/>
            <person name="Earl A."/>
            <person name="Ward D."/>
            <person name="Feldgarden M."/>
            <person name="Gevers D."/>
            <person name="Pudlo N."/>
            <person name="Martens E."/>
            <person name="Allen-Vercoe E."/>
            <person name="Young S.K."/>
            <person name="Zeng Q."/>
            <person name="Gargeya S."/>
            <person name="Fitzgerald M."/>
            <person name="Haas B."/>
            <person name="Abouelleil A."/>
            <person name="Alvarado L."/>
            <person name="Arachchi H.M."/>
            <person name="Berlin A."/>
            <person name="Brown A."/>
            <person name="Chapman S.B."/>
            <person name="Chen Z."/>
            <person name="Dunbar C."/>
            <person name="Freedman E."/>
            <person name="Gearin G."/>
            <person name="Gellesch M."/>
            <person name="Goldberg J."/>
            <person name="Griggs A."/>
            <person name="Gujja S."/>
            <person name="Heiman D."/>
            <person name="Howarth C."/>
            <person name="Larson L."/>
            <person name="Lui A."/>
            <person name="MacDonald P.J.P."/>
            <person name="Mehta T."/>
            <person name="Montmayeur A."/>
            <person name="Murphy C."/>
            <person name="Neiman D."/>
            <person name="Pearson M."/>
            <person name="Priest M."/>
            <person name="Roberts A."/>
            <person name="Saif S."/>
            <person name="Shea T."/>
            <person name="Shenoy N."/>
            <person name="Sisk P."/>
            <person name="Stolte C."/>
            <person name="Sykes S."/>
            <person name="Yandava C."/>
            <person name="Wortman J."/>
            <person name="Nusbaum C."/>
            <person name="Birren B."/>
        </authorList>
    </citation>
    <scope>NUCLEOTIDE SEQUENCE [LARGE SCALE GENOMIC DNA]</scope>
    <source>
        <strain evidence="3 4">DSM 22836</strain>
    </source>
</reference>
<dbReference type="InterPro" id="IPR010496">
    <property type="entry name" value="AL/BT2_dom"/>
</dbReference>
<dbReference type="AlphaFoldDB" id="F8X0P7"/>
<name>F8X0P7_9BACT</name>
<evidence type="ECO:0000313" key="3">
    <source>
        <dbReference type="EMBL" id="EGK03599.1"/>
    </source>
</evidence>
<sequence length="261" mass="30020">MKNTFYFLFVSALMLSFACSNKKSEQSNENTSATDPMTLYSEIDRTSAPNTISEKEKSKGWQLLFDGATDKGWHGYNQNGVPECWAVEDGTLTMKSTGGQEEQDLVTDKEYKRFALSLEYKLTKGANSGVLFQIKEDPKYKYAYETGPEFQVIDHENWPDRLEGWQINGCNYAMYAPMETPYKTLGEWNQLMLVVKGNDVTQILNGVVTVKYTKYSDEWTKLRNSGKWSDFPDYGKFDEGHISLQNHGTKVWYRNIMIKNL</sequence>
<accession>F8X0P7</accession>
<keyword evidence="1" id="KW-0732">Signal</keyword>
<dbReference type="eggNOG" id="COG2133">
    <property type="taxonomic scope" value="Bacteria"/>
</dbReference>
<comment type="caution">
    <text evidence="3">The sequence shown here is derived from an EMBL/GenBank/DDBJ whole genome shotgun (WGS) entry which is preliminary data.</text>
</comment>
<dbReference type="RefSeq" id="WP_006843037.1">
    <property type="nucleotide sequence ID" value="NZ_AQWJ01000003.1"/>
</dbReference>
<dbReference type="Proteomes" id="UP000006420">
    <property type="component" value="Unassembled WGS sequence"/>
</dbReference>
<dbReference type="HOGENOM" id="CLU_073042_0_0_10"/>
<feature type="chain" id="PRO_5003385931" description="3-keto-alpha-glucoside-1,2-lyase/3-keto-2-hydroxy-glucal hydratase domain-containing protein" evidence="1">
    <location>
        <begin position="23"/>
        <end position="261"/>
    </location>
</feature>
<evidence type="ECO:0000313" key="4">
    <source>
        <dbReference type="Proteomes" id="UP000006420"/>
    </source>
</evidence>
<dbReference type="GeneID" id="78082317"/>
<proteinExistence type="predicted"/>
<feature type="domain" description="3-keto-alpha-glucoside-1,2-lyase/3-keto-2-hydroxy-glucal hydratase" evidence="2">
    <location>
        <begin position="60"/>
        <end position="259"/>
    </location>
</feature>
<organism evidence="3 4">
    <name type="scientific">Dysgonomonas mossii DSM 22836</name>
    <dbReference type="NCBI Taxonomy" id="742767"/>
    <lineage>
        <taxon>Bacteria</taxon>
        <taxon>Pseudomonadati</taxon>
        <taxon>Bacteroidota</taxon>
        <taxon>Bacteroidia</taxon>
        <taxon>Bacteroidales</taxon>
        <taxon>Dysgonomonadaceae</taxon>
        <taxon>Dysgonomonas</taxon>
    </lineage>
</organism>